<dbReference type="AlphaFoldDB" id="A0AAV4V5P9"/>
<name>A0AAV4V5P9_CAEEX</name>
<comment type="caution">
    <text evidence="1">The sequence shown here is derived from an EMBL/GenBank/DDBJ whole genome shotgun (WGS) entry which is preliminary data.</text>
</comment>
<reference evidence="1 2" key="1">
    <citation type="submission" date="2021-06" db="EMBL/GenBank/DDBJ databases">
        <title>Caerostris extrusa draft genome.</title>
        <authorList>
            <person name="Kono N."/>
            <person name="Arakawa K."/>
        </authorList>
    </citation>
    <scope>NUCLEOTIDE SEQUENCE [LARGE SCALE GENOMIC DNA]</scope>
</reference>
<protein>
    <submittedName>
        <fullName evidence="1">Uncharacterized protein</fullName>
    </submittedName>
</protein>
<keyword evidence="2" id="KW-1185">Reference proteome</keyword>
<sequence length="96" mass="10885">MFGASFMFGSLSKFTVSFHSADCVSRYTGTCSRKTIKEWFLRKRRAFSKIKPKLPSISVRERGDRLMIPSLQKSHRHFGTSQTAIGWNILSSGVIP</sequence>
<accession>A0AAV4V5P9</accession>
<evidence type="ECO:0000313" key="2">
    <source>
        <dbReference type="Proteomes" id="UP001054945"/>
    </source>
</evidence>
<dbReference type="Proteomes" id="UP001054945">
    <property type="component" value="Unassembled WGS sequence"/>
</dbReference>
<dbReference type="EMBL" id="BPLR01013982">
    <property type="protein sequence ID" value="GIY65338.1"/>
    <property type="molecule type" value="Genomic_DNA"/>
</dbReference>
<evidence type="ECO:0000313" key="1">
    <source>
        <dbReference type="EMBL" id="GIY65338.1"/>
    </source>
</evidence>
<proteinExistence type="predicted"/>
<gene>
    <name evidence="1" type="ORF">CEXT_793201</name>
</gene>
<organism evidence="1 2">
    <name type="scientific">Caerostris extrusa</name>
    <name type="common">Bark spider</name>
    <name type="synonym">Caerostris bankana</name>
    <dbReference type="NCBI Taxonomy" id="172846"/>
    <lineage>
        <taxon>Eukaryota</taxon>
        <taxon>Metazoa</taxon>
        <taxon>Ecdysozoa</taxon>
        <taxon>Arthropoda</taxon>
        <taxon>Chelicerata</taxon>
        <taxon>Arachnida</taxon>
        <taxon>Araneae</taxon>
        <taxon>Araneomorphae</taxon>
        <taxon>Entelegynae</taxon>
        <taxon>Araneoidea</taxon>
        <taxon>Araneidae</taxon>
        <taxon>Caerostris</taxon>
    </lineage>
</organism>